<reference evidence="2" key="2">
    <citation type="submission" date="2023-10" db="EMBL/GenBank/DDBJ databases">
        <authorList>
            <person name="Choi B."/>
        </authorList>
    </citation>
    <scope>NUCLEOTIDE SEQUENCE</scope>
    <source>
        <strain evidence="2">UMB0763</strain>
    </source>
</reference>
<dbReference type="RefSeq" id="WP_143485508.1">
    <property type="nucleotide sequence ID" value="NZ_CAMIHY010000046.1"/>
</dbReference>
<evidence type="ECO:0000256" key="1">
    <source>
        <dbReference type="SAM" id="Phobius"/>
    </source>
</evidence>
<gene>
    <name evidence="2" type="ORF">CYJ47_11905</name>
</gene>
<name>A0AAF0YR75_9CORY</name>
<dbReference type="Proteomes" id="UP000234560">
    <property type="component" value="Chromosome"/>
</dbReference>
<accession>A0AAF0YR75</accession>
<organism evidence="2 3">
    <name type="scientific">Corynebacterium pyruviciproducens</name>
    <dbReference type="NCBI Taxonomy" id="598660"/>
    <lineage>
        <taxon>Bacteria</taxon>
        <taxon>Bacillati</taxon>
        <taxon>Actinomycetota</taxon>
        <taxon>Actinomycetes</taxon>
        <taxon>Mycobacteriales</taxon>
        <taxon>Corynebacteriaceae</taxon>
        <taxon>Corynebacterium</taxon>
    </lineage>
</organism>
<feature type="transmembrane region" description="Helical" evidence="1">
    <location>
        <begin position="109"/>
        <end position="132"/>
    </location>
</feature>
<keyword evidence="1" id="KW-1133">Transmembrane helix</keyword>
<keyword evidence="1" id="KW-0472">Membrane</keyword>
<dbReference type="KEGG" id="cpyr:CYJ47_11905"/>
<sequence length="143" mass="15182">MTRLTLMMVALAVPPLYTVLYVTGVVVPRGLSYADAVFYVLVLELATLVAGLALTAALAVVTARTASKSVLTWAFVASMVASLAGVASMACGHYEEYVAGMALPIIDLFIFLIPIGWLTAVCFFVGECVITVRSRTRRGTSSQ</sequence>
<protein>
    <submittedName>
        <fullName evidence="2">Uncharacterized protein</fullName>
    </submittedName>
</protein>
<feature type="transmembrane region" description="Helical" evidence="1">
    <location>
        <begin position="40"/>
        <end position="63"/>
    </location>
</feature>
<dbReference type="EMBL" id="CP136958">
    <property type="protein sequence ID" value="WOT01937.1"/>
    <property type="molecule type" value="Genomic_DNA"/>
</dbReference>
<dbReference type="AlphaFoldDB" id="A0AAF0YR75"/>
<keyword evidence="1" id="KW-0812">Transmembrane</keyword>
<evidence type="ECO:0000313" key="2">
    <source>
        <dbReference type="EMBL" id="WOT01937.1"/>
    </source>
</evidence>
<feature type="transmembrane region" description="Helical" evidence="1">
    <location>
        <begin position="70"/>
        <end position="89"/>
    </location>
</feature>
<evidence type="ECO:0000313" key="3">
    <source>
        <dbReference type="Proteomes" id="UP000234560"/>
    </source>
</evidence>
<reference evidence="2" key="1">
    <citation type="submission" date="2017-12" db="EMBL/GenBank/DDBJ databases">
        <authorList>
            <person name="Thomas-White K."/>
            <person name="Wolfe A.J."/>
        </authorList>
    </citation>
    <scope>NUCLEOTIDE SEQUENCE</scope>
    <source>
        <strain evidence="2">UMB0763</strain>
    </source>
</reference>
<proteinExistence type="predicted"/>